<protein>
    <submittedName>
        <fullName evidence="4">dTDP-L-rhamnose 4-epimerase</fullName>
    </submittedName>
</protein>
<comment type="caution">
    <text evidence="4">The sequence shown here is derived from an EMBL/GenBank/DDBJ whole genome shotgun (WGS) entry which is preliminary data.</text>
</comment>
<feature type="domain" description="NAD-dependent epimerase/dehydratase" evidence="3">
    <location>
        <begin position="175"/>
        <end position="274"/>
    </location>
</feature>
<dbReference type="PANTHER" id="PTHR43000">
    <property type="entry name" value="DTDP-D-GLUCOSE 4,6-DEHYDRATASE-RELATED"/>
    <property type="match status" value="1"/>
</dbReference>
<feature type="domain" description="NAD-dependent epimerase/dehydratase" evidence="3">
    <location>
        <begin position="6"/>
        <end position="135"/>
    </location>
</feature>
<dbReference type="Pfam" id="PF01370">
    <property type="entry name" value="Epimerase"/>
    <property type="match status" value="2"/>
</dbReference>
<gene>
    <name evidence="4" type="primary">wbiB_1</name>
    <name evidence="4" type="ORF">OPKNFCMD_2457</name>
</gene>
<proteinExistence type="inferred from homology"/>
<evidence type="ECO:0000313" key="4">
    <source>
        <dbReference type="EMBL" id="GJD49724.1"/>
    </source>
</evidence>
<evidence type="ECO:0000256" key="1">
    <source>
        <dbReference type="ARBA" id="ARBA00005125"/>
    </source>
</evidence>
<dbReference type="Gene3D" id="3.40.50.720">
    <property type="entry name" value="NAD(P)-binding Rossmann-like Domain"/>
    <property type="match status" value="1"/>
</dbReference>
<evidence type="ECO:0000313" key="5">
    <source>
        <dbReference type="Proteomes" id="UP001055167"/>
    </source>
</evidence>
<sequence length="357" mass="38072">MRTGTLITGGAGFIGCELSRRLSPDDGPVVAVDSLLPQVHPARTRPDALPEHVELIVADVRDRRFWDAFFAACRPRQIVHLAAETGTGQSLTQSARHSSVNVTGTAEMLDAMSRVGHRPDHVLLASSRAVYGEGAWRGSDGAVFYPGRRSHRRLAAGRWSFDGPDGAPAAPLPHEAASVHPHPSSIYGATKLAQEHLLATWASARSVPLSILRFQNVYGPGQSPFNPHTGIVTLFHQQAHAGEAIEVYEDGQIGRDFVFIDDAVAACRAALAAPPTALRTLDVGSGTATTILDAARIIAGAHGAPDPRISGRFRDADIRWAVSDAAPAADQLGIRATIGFAEGSRRVSEWLLRRGLP</sequence>
<name>A0ABQ4QWY3_9HYPH</name>
<reference evidence="4" key="2">
    <citation type="submission" date="2021-08" db="EMBL/GenBank/DDBJ databases">
        <authorList>
            <person name="Tani A."/>
            <person name="Ola A."/>
            <person name="Ogura Y."/>
            <person name="Katsura K."/>
            <person name="Hayashi T."/>
        </authorList>
    </citation>
    <scope>NUCLEOTIDE SEQUENCE</scope>
    <source>
        <strain evidence="4">KCTC 52305</strain>
    </source>
</reference>
<organism evidence="4 5">
    <name type="scientific">Methylobacterium crusticola</name>
    <dbReference type="NCBI Taxonomy" id="1697972"/>
    <lineage>
        <taxon>Bacteria</taxon>
        <taxon>Pseudomonadati</taxon>
        <taxon>Pseudomonadota</taxon>
        <taxon>Alphaproteobacteria</taxon>
        <taxon>Hyphomicrobiales</taxon>
        <taxon>Methylobacteriaceae</taxon>
        <taxon>Methylobacterium</taxon>
    </lineage>
</organism>
<accession>A0ABQ4QWY3</accession>
<comment type="pathway">
    <text evidence="1">Bacterial outer membrane biogenesis; LPS O-antigen biosynthesis.</text>
</comment>
<evidence type="ECO:0000256" key="2">
    <source>
        <dbReference type="ARBA" id="ARBA00007637"/>
    </source>
</evidence>
<comment type="similarity">
    <text evidence="2">Belongs to the NAD(P)-dependent epimerase/dehydratase family.</text>
</comment>
<evidence type="ECO:0000259" key="3">
    <source>
        <dbReference type="Pfam" id="PF01370"/>
    </source>
</evidence>
<dbReference type="RefSeq" id="WP_203236225.1">
    <property type="nucleotide sequence ID" value="NZ_BPQH01000007.1"/>
</dbReference>
<dbReference type="PROSITE" id="PS51257">
    <property type="entry name" value="PROKAR_LIPOPROTEIN"/>
    <property type="match status" value="1"/>
</dbReference>
<dbReference type="SUPFAM" id="SSF51735">
    <property type="entry name" value="NAD(P)-binding Rossmann-fold domains"/>
    <property type="match status" value="1"/>
</dbReference>
<reference evidence="4" key="1">
    <citation type="journal article" date="2021" name="Front. Microbiol.">
        <title>Comprehensive Comparative Genomics and Phenotyping of Methylobacterium Species.</title>
        <authorList>
            <person name="Alessa O."/>
            <person name="Ogura Y."/>
            <person name="Fujitani Y."/>
            <person name="Takami H."/>
            <person name="Hayashi T."/>
            <person name="Sahin N."/>
            <person name="Tani A."/>
        </authorList>
    </citation>
    <scope>NUCLEOTIDE SEQUENCE</scope>
    <source>
        <strain evidence="4">KCTC 52305</strain>
    </source>
</reference>
<keyword evidence="5" id="KW-1185">Reference proteome</keyword>
<dbReference type="InterPro" id="IPR036291">
    <property type="entry name" value="NAD(P)-bd_dom_sf"/>
</dbReference>
<dbReference type="EMBL" id="BPQH01000007">
    <property type="protein sequence ID" value="GJD49724.1"/>
    <property type="molecule type" value="Genomic_DNA"/>
</dbReference>
<dbReference type="Proteomes" id="UP001055167">
    <property type="component" value="Unassembled WGS sequence"/>
</dbReference>
<dbReference type="InterPro" id="IPR001509">
    <property type="entry name" value="Epimerase_deHydtase"/>
</dbReference>